<dbReference type="PANTHER" id="PTHR43343">
    <property type="entry name" value="PEPTIDASE S12"/>
    <property type="match status" value="1"/>
</dbReference>
<evidence type="ECO:0000256" key="6">
    <source>
        <dbReference type="ARBA" id="ARBA00022801"/>
    </source>
</evidence>
<dbReference type="EMBL" id="CP001678">
    <property type="protein sequence ID" value="ACT59740.1"/>
    <property type="molecule type" value="Genomic_DNA"/>
</dbReference>
<dbReference type="InterPro" id="IPR011782">
    <property type="entry name" value="Pept_S1C_Do"/>
</dbReference>
<dbReference type="InterPro" id="IPR036034">
    <property type="entry name" value="PDZ_sf"/>
</dbReference>
<dbReference type="STRING" id="582402.Hbal_2057"/>
<dbReference type="InterPro" id="IPR001478">
    <property type="entry name" value="PDZ"/>
</dbReference>
<dbReference type="Proteomes" id="UP000002745">
    <property type="component" value="Chromosome"/>
</dbReference>
<dbReference type="CDD" id="cd10839">
    <property type="entry name" value="cpPDZ1_DegP-like"/>
    <property type="match status" value="1"/>
</dbReference>
<dbReference type="AlphaFoldDB" id="C6XLE1"/>
<feature type="domain" description="PDZ" evidence="11">
    <location>
        <begin position="382"/>
        <end position="463"/>
    </location>
</feature>
<dbReference type="PRINTS" id="PR00834">
    <property type="entry name" value="PROTEASES2C"/>
</dbReference>
<dbReference type="KEGG" id="hba:Hbal_2057"/>
<evidence type="ECO:0000313" key="12">
    <source>
        <dbReference type="EMBL" id="ACT59740.1"/>
    </source>
</evidence>
<dbReference type="SMART" id="SM00228">
    <property type="entry name" value="PDZ"/>
    <property type="match status" value="2"/>
</dbReference>
<feature type="binding site" evidence="9">
    <location>
        <begin position="283"/>
        <end position="287"/>
    </location>
    <ligand>
        <name>substrate</name>
    </ligand>
</feature>
<evidence type="ECO:0000256" key="8">
    <source>
        <dbReference type="PIRSR" id="PIRSR611782-1"/>
    </source>
</evidence>
<dbReference type="PROSITE" id="PS50106">
    <property type="entry name" value="PDZ"/>
    <property type="match status" value="2"/>
</dbReference>
<dbReference type="Pfam" id="PF17820">
    <property type="entry name" value="PDZ_6"/>
    <property type="match status" value="1"/>
</dbReference>
<keyword evidence="4" id="KW-0677">Repeat</keyword>
<sequence>MIKTLLTKMLRNGMAFLSVSLLAVTACSAQEAPVQTVERVVPTSQQEVTMSFSPLVKQAAPAVVNVFTSKVVKQTASPFSQDPFFQRFFGNQMGGVPRERVESSLGSGVIVGSDGVIVTNNHVIEGADEFKVVLADRREFAAELIIADQRTDLAVLKIDTEGEALPTLEITDTRQVEVGDLVLAIGNPFGVGQTVTTGIISAQARTDVGVSDYAFFLQTDAAINPGNSGGALVDSHGRLVGVNTAIFSRSGGSNGIGFAIPAEMVKRVVDAAVNDGQIIRPWLGLKGQAVTADIAKSMGLARPMGVLVTEIYPDGPAEKAGLKRGDLVKSIDGREVFDERGLKFLAATLAPGDKATLVYLRSGQDKSVKVKLAPPPGATKSEMNLIEGNASPFSGAEVADLSPALADELGRDPFASGVLVNRVLRRSLASRFGLRPGDMIREVNGSVIKTSDDLLKILKNQGGRGSTWAVTIERNGRRITSNIRM</sequence>
<comment type="subcellular location">
    <subcellularLocation>
        <location evidence="1">Periplasm</location>
    </subcellularLocation>
</comment>
<feature type="binding site" evidence="9">
    <location>
        <begin position="226"/>
        <end position="228"/>
    </location>
    <ligand>
        <name>substrate</name>
    </ligand>
</feature>
<dbReference type="InterPro" id="IPR009003">
    <property type="entry name" value="Peptidase_S1_PA"/>
</dbReference>
<dbReference type="SUPFAM" id="SSF50494">
    <property type="entry name" value="Trypsin-like serine proteases"/>
    <property type="match status" value="1"/>
</dbReference>
<accession>C6XLE1</accession>
<feature type="signal peptide" evidence="10">
    <location>
        <begin position="1"/>
        <end position="29"/>
    </location>
</feature>
<dbReference type="OrthoDB" id="9758917at2"/>
<keyword evidence="5" id="KW-0574">Periplasm</keyword>
<keyword evidence="3 10" id="KW-0732">Signal</keyword>
<feature type="active site" description="Charge relay system" evidence="8">
    <location>
        <position position="152"/>
    </location>
</feature>
<keyword evidence="6" id="KW-0378">Hydrolase</keyword>
<keyword evidence="2 12" id="KW-0645">Protease</keyword>
<dbReference type="InterPro" id="IPR051201">
    <property type="entry name" value="Chloro_Bact_Ser_Proteases"/>
</dbReference>
<feature type="active site" description="Charge relay system" evidence="8">
    <location>
        <position position="122"/>
    </location>
</feature>
<dbReference type="HOGENOM" id="CLU_020120_1_1_5"/>
<evidence type="ECO:0000256" key="10">
    <source>
        <dbReference type="SAM" id="SignalP"/>
    </source>
</evidence>
<evidence type="ECO:0000256" key="3">
    <source>
        <dbReference type="ARBA" id="ARBA00022729"/>
    </source>
</evidence>
<dbReference type="InterPro" id="IPR001940">
    <property type="entry name" value="Peptidase_S1C"/>
</dbReference>
<feature type="active site" description="Charge relay system" evidence="8">
    <location>
        <position position="228"/>
    </location>
</feature>
<evidence type="ECO:0000256" key="7">
    <source>
        <dbReference type="ARBA" id="ARBA00022825"/>
    </source>
</evidence>
<evidence type="ECO:0000256" key="1">
    <source>
        <dbReference type="ARBA" id="ARBA00004418"/>
    </source>
</evidence>
<dbReference type="PANTHER" id="PTHR43343:SF3">
    <property type="entry name" value="PROTEASE DO-LIKE 8, CHLOROPLASTIC"/>
    <property type="match status" value="1"/>
</dbReference>
<dbReference type="GO" id="GO:0004252">
    <property type="term" value="F:serine-type endopeptidase activity"/>
    <property type="evidence" value="ECO:0007669"/>
    <property type="project" value="InterPro"/>
</dbReference>
<organism evidence="12 13">
    <name type="scientific">Hirschia baltica (strain ATCC 49814 / DSM 5838 / IFAM 1418)</name>
    <dbReference type="NCBI Taxonomy" id="582402"/>
    <lineage>
        <taxon>Bacteria</taxon>
        <taxon>Pseudomonadati</taxon>
        <taxon>Pseudomonadota</taxon>
        <taxon>Alphaproteobacteria</taxon>
        <taxon>Hyphomonadales</taxon>
        <taxon>Hyphomonadaceae</taxon>
        <taxon>Hirschia</taxon>
    </lineage>
</organism>
<feature type="binding site" evidence="9">
    <location>
        <position position="152"/>
    </location>
    <ligand>
        <name>substrate</name>
    </ligand>
</feature>
<dbReference type="InterPro" id="IPR041489">
    <property type="entry name" value="PDZ_6"/>
</dbReference>
<name>C6XLE1_HIRBI</name>
<keyword evidence="13" id="KW-1185">Reference proteome</keyword>
<protein>
    <submittedName>
        <fullName evidence="12">Protease Do</fullName>
    </submittedName>
</protein>
<dbReference type="RefSeq" id="WP_015827890.1">
    <property type="nucleotide sequence ID" value="NC_012982.1"/>
</dbReference>
<proteinExistence type="predicted"/>
<dbReference type="Gene3D" id="2.40.10.120">
    <property type="match status" value="1"/>
</dbReference>
<dbReference type="Gene3D" id="2.30.42.10">
    <property type="match status" value="2"/>
</dbReference>
<dbReference type="eggNOG" id="COG0265">
    <property type="taxonomic scope" value="Bacteria"/>
</dbReference>
<evidence type="ECO:0000256" key="2">
    <source>
        <dbReference type="ARBA" id="ARBA00022670"/>
    </source>
</evidence>
<feature type="chain" id="PRO_5039075142" evidence="10">
    <location>
        <begin position="30"/>
        <end position="485"/>
    </location>
</feature>
<dbReference type="GO" id="GO:0006508">
    <property type="term" value="P:proteolysis"/>
    <property type="evidence" value="ECO:0007669"/>
    <property type="project" value="UniProtKB-KW"/>
</dbReference>
<evidence type="ECO:0000313" key="13">
    <source>
        <dbReference type="Proteomes" id="UP000002745"/>
    </source>
</evidence>
<dbReference type="Pfam" id="PF13180">
    <property type="entry name" value="PDZ_2"/>
    <property type="match status" value="1"/>
</dbReference>
<dbReference type="SUPFAM" id="SSF50156">
    <property type="entry name" value="PDZ domain-like"/>
    <property type="match status" value="2"/>
</dbReference>
<dbReference type="Pfam" id="PF13365">
    <property type="entry name" value="Trypsin_2"/>
    <property type="match status" value="1"/>
</dbReference>
<evidence type="ECO:0000256" key="5">
    <source>
        <dbReference type="ARBA" id="ARBA00022764"/>
    </source>
</evidence>
<evidence type="ECO:0000259" key="11">
    <source>
        <dbReference type="PROSITE" id="PS50106"/>
    </source>
</evidence>
<evidence type="ECO:0000256" key="4">
    <source>
        <dbReference type="ARBA" id="ARBA00022737"/>
    </source>
</evidence>
<reference evidence="13" key="1">
    <citation type="journal article" date="2011" name="J. Bacteriol.">
        <title>Genome sequences of eight morphologically diverse alphaproteobacteria.</title>
        <authorList>
            <consortium name="US DOE Joint Genome Institute"/>
            <person name="Brown P.J."/>
            <person name="Kysela D.T."/>
            <person name="Buechlein A."/>
            <person name="Hemmerich C."/>
            <person name="Brun Y.V."/>
        </authorList>
    </citation>
    <scope>NUCLEOTIDE SEQUENCE [LARGE SCALE GENOMIC DNA]</scope>
    <source>
        <strain evidence="13">ATCC 49814 / DSM 5838 / IFAM 1418</strain>
    </source>
</reference>
<keyword evidence="7" id="KW-0720">Serine protease</keyword>
<feature type="binding site" evidence="9">
    <location>
        <position position="122"/>
    </location>
    <ligand>
        <name>substrate</name>
    </ligand>
</feature>
<dbReference type="NCBIfam" id="TIGR02037">
    <property type="entry name" value="degP_htrA_DO"/>
    <property type="match status" value="1"/>
</dbReference>
<gene>
    <name evidence="12" type="ordered locus">Hbal_2057</name>
</gene>
<feature type="domain" description="PDZ" evidence="11">
    <location>
        <begin position="268"/>
        <end position="336"/>
    </location>
</feature>
<dbReference type="PROSITE" id="PS51257">
    <property type="entry name" value="PROKAR_LIPOPROTEIN"/>
    <property type="match status" value="1"/>
</dbReference>
<evidence type="ECO:0000256" key="9">
    <source>
        <dbReference type="PIRSR" id="PIRSR611782-2"/>
    </source>
</evidence>